<dbReference type="PRINTS" id="PR00111">
    <property type="entry name" value="ABHYDROLASE"/>
</dbReference>
<dbReference type="GO" id="GO:0016787">
    <property type="term" value="F:hydrolase activity"/>
    <property type="evidence" value="ECO:0007669"/>
    <property type="project" value="UniProtKB-KW"/>
</dbReference>
<dbReference type="InterPro" id="IPR029058">
    <property type="entry name" value="AB_hydrolase_fold"/>
</dbReference>
<comment type="caution">
    <text evidence="2">The sequence shown here is derived from an EMBL/GenBank/DDBJ whole genome shotgun (WGS) entry which is preliminary data.</text>
</comment>
<dbReference type="Gene3D" id="3.40.50.1820">
    <property type="entry name" value="alpha/beta hydrolase"/>
    <property type="match status" value="1"/>
</dbReference>
<evidence type="ECO:0000313" key="3">
    <source>
        <dbReference type="Proteomes" id="UP000717995"/>
    </source>
</evidence>
<reference evidence="2 3" key="1">
    <citation type="submission" date="2021-02" db="EMBL/GenBank/DDBJ databases">
        <authorList>
            <person name="Lee D.-H."/>
        </authorList>
    </citation>
    <scope>NUCLEOTIDE SEQUENCE [LARGE SCALE GENOMIC DNA]</scope>
    <source>
        <strain evidence="2 3">UL073</strain>
    </source>
</reference>
<dbReference type="Pfam" id="PF00561">
    <property type="entry name" value="Abhydrolase_1"/>
    <property type="match status" value="1"/>
</dbReference>
<dbReference type="PANTHER" id="PTHR43798">
    <property type="entry name" value="MONOACYLGLYCEROL LIPASE"/>
    <property type="match status" value="1"/>
</dbReference>
<dbReference type="InterPro" id="IPR000073">
    <property type="entry name" value="AB_hydrolase_1"/>
</dbReference>
<dbReference type="EMBL" id="JAFEUP010000003">
    <property type="protein sequence ID" value="MBM7061278.1"/>
    <property type="molecule type" value="Genomic_DNA"/>
</dbReference>
<dbReference type="InterPro" id="IPR000639">
    <property type="entry name" value="Epox_hydrolase-like"/>
</dbReference>
<dbReference type="PANTHER" id="PTHR43798:SF33">
    <property type="entry name" value="HYDROLASE, PUTATIVE (AFU_ORTHOLOGUE AFUA_2G14860)-RELATED"/>
    <property type="match status" value="1"/>
</dbReference>
<evidence type="ECO:0000259" key="1">
    <source>
        <dbReference type="Pfam" id="PF00561"/>
    </source>
</evidence>
<dbReference type="RefSeq" id="WP_205348467.1">
    <property type="nucleotide sequence ID" value="NZ_JAFEUP010000003.1"/>
</dbReference>
<protein>
    <submittedName>
        <fullName evidence="2">Alpha/beta hydrolase</fullName>
    </submittedName>
</protein>
<gene>
    <name evidence="2" type="ORF">JQX08_11230</name>
</gene>
<sequence length="317" mass="35297">MKLIGISLAVLLAVLVLLIGSLVLYTWTPDIPVEQLKARWAPPPSQFIALEGMQVHVRDEGPRDDPQPVLLLHGYSDSLYTWDGWVEQLKGRHRVIRLDLPGFGLTGPAADGDYRVARYTRLLGKLLDQLGVQHVSVAGNSMGGLLAWHLALAEPQRVQRLVLVDAAGYPLEPAKMPLTLRVLTAPALQPLWRKVRSRQLAEYSVRAVVGDPGQPRPDIVERLYTLGLREGNRQARDDVAAQALSDFDDYPRIAELRVPTLIIWGGRDRLVPPEHALRFKRDIPGSRLAMFSDLGHVPQEEDPVRSVAVLQNYLDGN</sequence>
<keyword evidence="3" id="KW-1185">Reference proteome</keyword>
<keyword evidence="2" id="KW-0378">Hydrolase</keyword>
<organism evidence="2 3">
    <name type="scientific">Zestomonas insulae</name>
    <dbReference type="NCBI Taxonomy" id="2809017"/>
    <lineage>
        <taxon>Bacteria</taxon>
        <taxon>Pseudomonadati</taxon>
        <taxon>Pseudomonadota</taxon>
        <taxon>Gammaproteobacteria</taxon>
        <taxon>Pseudomonadales</taxon>
        <taxon>Pseudomonadaceae</taxon>
        <taxon>Zestomonas</taxon>
    </lineage>
</organism>
<feature type="domain" description="AB hydrolase-1" evidence="1">
    <location>
        <begin position="68"/>
        <end position="303"/>
    </location>
</feature>
<accession>A0ABS2IHE9</accession>
<proteinExistence type="predicted"/>
<evidence type="ECO:0000313" key="2">
    <source>
        <dbReference type="EMBL" id="MBM7061278.1"/>
    </source>
</evidence>
<dbReference type="SUPFAM" id="SSF53474">
    <property type="entry name" value="alpha/beta-Hydrolases"/>
    <property type="match status" value="1"/>
</dbReference>
<dbReference type="PRINTS" id="PR00412">
    <property type="entry name" value="EPOXHYDRLASE"/>
</dbReference>
<dbReference type="InterPro" id="IPR050266">
    <property type="entry name" value="AB_hydrolase_sf"/>
</dbReference>
<name>A0ABS2IHE9_9GAMM</name>
<dbReference type="Proteomes" id="UP000717995">
    <property type="component" value="Unassembled WGS sequence"/>
</dbReference>